<dbReference type="OrthoDB" id="10021397at2759"/>
<sequence length="96" mass="10085">MIAPRLLMKQHVGVGSALPFYNASPILSEAHTLLFIIASTIRVISAELFITHAGHAIPLRAMSAVIATLGSGLLYTLDIGTSTGKWIGFQVIAALG</sequence>
<accession>A0A1S8AA19</accession>
<keyword evidence="2" id="KW-1185">Reference proteome</keyword>
<dbReference type="EMBL" id="DF977495">
    <property type="protein sequence ID" value="GAW26812.1"/>
    <property type="molecule type" value="Genomic_DNA"/>
</dbReference>
<reference evidence="1" key="1">
    <citation type="submission" date="2016-03" db="EMBL/GenBank/DDBJ databases">
        <title>Draft genome sequence of Rosellinia necatrix.</title>
        <authorList>
            <person name="Kanematsu S."/>
        </authorList>
    </citation>
    <scope>NUCLEOTIDE SEQUENCE [LARGE SCALE GENOMIC DNA]</scope>
    <source>
        <strain evidence="1">W97</strain>
    </source>
</reference>
<protein>
    <submittedName>
        <fullName evidence="1">Putative major facilitator superfamily general substrate transporter</fullName>
    </submittedName>
</protein>
<evidence type="ECO:0000313" key="1">
    <source>
        <dbReference type="EMBL" id="GAW26812.1"/>
    </source>
</evidence>
<dbReference type="Proteomes" id="UP000054516">
    <property type="component" value="Unassembled WGS sequence"/>
</dbReference>
<name>A0A1S8AA19_ROSNE</name>
<evidence type="ECO:0000313" key="2">
    <source>
        <dbReference type="Proteomes" id="UP000054516"/>
    </source>
</evidence>
<organism evidence="1">
    <name type="scientific">Rosellinia necatrix</name>
    <name type="common">White root-rot fungus</name>
    <dbReference type="NCBI Taxonomy" id="77044"/>
    <lineage>
        <taxon>Eukaryota</taxon>
        <taxon>Fungi</taxon>
        <taxon>Dikarya</taxon>
        <taxon>Ascomycota</taxon>
        <taxon>Pezizomycotina</taxon>
        <taxon>Sordariomycetes</taxon>
        <taxon>Xylariomycetidae</taxon>
        <taxon>Xylariales</taxon>
        <taxon>Xylariaceae</taxon>
        <taxon>Rosellinia</taxon>
    </lineage>
</organism>
<gene>
    <name evidence="1" type="ORF">SAMD00023353_5000810</name>
</gene>
<proteinExistence type="predicted"/>
<dbReference type="AlphaFoldDB" id="A0A1S8AA19"/>